<dbReference type="EMBL" id="FO082871">
    <property type="protein sequence ID" value="SIO73314.1"/>
    <property type="molecule type" value="Genomic_DNA"/>
</dbReference>
<dbReference type="VEuPathDB" id="PiroplasmaDB:BMR1_01G01755"/>
<keyword evidence="2" id="KW-1185">Reference proteome</keyword>
<reference evidence="1 2" key="1">
    <citation type="journal article" date="2012" name="Nucleic Acids Res.">
        <title>Sequencing of the smallest Apicomplexan genome from the human pathogen Babesia microti.</title>
        <authorList>
            <person name="Cornillot E."/>
            <person name="Hadj-Kaddour K."/>
            <person name="Dassouli A."/>
            <person name="Noel B."/>
            <person name="Ranwez V."/>
            <person name="Vacherie B."/>
            <person name="Augagneur Y."/>
            <person name="Bres V."/>
            <person name="Duclos A."/>
            <person name="Randazzo S."/>
            <person name="Carcy B."/>
            <person name="Debierre-Grockiego F."/>
            <person name="Delbecq S."/>
            <person name="Moubri-Menage K."/>
            <person name="Shams-Eldin H."/>
            <person name="Usmani-Brown S."/>
            <person name="Bringaud F."/>
            <person name="Wincker P."/>
            <person name="Vivares C.P."/>
            <person name="Schwarz R.T."/>
            <person name="Schetters T.P."/>
            <person name="Krause P.J."/>
            <person name="Gorenflot A."/>
            <person name="Berry V."/>
            <person name="Barbe V."/>
            <person name="Ben Mamoun C."/>
        </authorList>
    </citation>
    <scope>NUCLEOTIDE SEQUENCE [LARGE SCALE GENOMIC DNA]</scope>
    <source>
        <strain evidence="1 2">RI</strain>
    </source>
</reference>
<organism evidence="1 2">
    <name type="scientific">Babesia microti (strain RI)</name>
    <dbReference type="NCBI Taxonomy" id="1133968"/>
    <lineage>
        <taxon>Eukaryota</taxon>
        <taxon>Sar</taxon>
        <taxon>Alveolata</taxon>
        <taxon>Apicomplexa</taxon>
        <taxon>Aconoidasida</taxon>
        <taxon>Piroplasmida</taxon>
        <taxon>Babesiidae</taxon>
        <taxon>Babesia</taxon>
    </lineage>
</organism>
<evidence type="ECO:0000313" key="1">
    <source>
        <dbReference type="EMBL" id="SIO73314.1"/>
    </source>
</evidence>
<dbReference type="KEGG" id="bmic:BMR1_01G01755"/>
<reference evidence="1 2" key="2">
    <citation type="journal article" date="2013" name="PLoS ONE">
        <title>Whole genome mapping and re-organization of the nuclear and mitochondrial genomes of Babesia microti isolates.</title>
        <authorList>
            <person name="Cornillot E."/>
            <person name="Dassouli A."/>
            <person name="Garg A."/>
            <person name="Pachikara N."/>
            <person name="Randazzo S."/>
            <person name="Depoix D."/>
            <person name="Carcy B."/>
            <person name="Delbecq S."/>
            <person name="Frutos R."/>
            <person name="Silva J.C."/>
            <person name="Sutton R."/>
            <person name="Krause P.J."/>
            <person name="Mamoun C.B."/>
        </authorList>
    </citation>
    <scope>NUCLEOTIDE SEQUENCE [LARGE SCALE GENOMIC DNA]</scope>
    <source>
        <strain evidence="1 2">RI</strain>
    </source>
</reference>
<proteinExistence type="predicted"/>
<name>A0A1N6LWS2_BABMR</name>
<dbReference type="Proteomes" id="UP000002899">
    <property type="component" value="Chromosome I"/>
</dbReference>
<sequence length="624" mass="71501">MCEEFKFDIFTKGRVADIPVMIQKAHACLYEQQKNFKYKISSECQVISTSTKTMIDLCSRMNKCVESLSNIKEAMIKFSDHTLTLEGSSDDYVDTDIVYDIRWIQNLSFRSYKLIKDKKIVQCFKLLFIEAVQKFDNIQANACDNAELSKELYSHKNVYFKILIPNLYKESVSQLNNTMSGLSDVVRVLIVIIAMEIYTGGNVESARNLYINCRNISIEKLTDISDLLSALHISYMGLELFSLKILYGGKCVELFKQFSASTKIVLSDVKYNATDPTWLDVVSQKLRTTLNKSSDFVHVKSIQQIISSIEMESYEQLPKIIQDIMVDLGLESDGNVQFDCTNSVGVQLKSINDILSAYIPKIITKWLEQSFAYNDNIKSNFSNFSVILDTLNELLDKTNCAGHFRSELARNLNKLDESITTDLSKLNSITFDNINEVARMNCISNLKKLDILASKYMFDKDNYYGKYFDDKLIEFVKRAAETLDKLIKINIDTNINYGKGPRMGVLSELLIRSRFISLYIMDDQQNTSFEENNDQLLVVKSIIAYRTFKPVKIMSIQDAIDSYFMLIKYQEFTSDDSTKDVLCKLGLKELQFDNLNKYSESKQIALEASGNTRYMFPGIAIPHQ</sequence>
<evidence type="ECO:0000313" key="2">
    <source>
        <dbReference type="Proteomes" id="UP000002899"/>
    </source>
</evidence>
<accession>A0A1N6LWS2</accession>
<protein>
    <submittedName>
        <fullName evidence="1">Uncharacterized protein</fullName>
    </submittedName>
</protein>
<dbReference type="GeneID" id="24423422"/>
<gene>
    <name evidence="1" type="ORF">BMR1_01G01755</name>
</gene>
<dbReference type="RefSeq" id="XP_021337416.1">
    <property type="nucleotide sequence ID" value="XM_021482709.1"/>
</dbReference>
<dbReference type="AlphaFoldDB" id="A0A1N6LWS2"/>
<reference evidence="1 2" key="3">
    <citation type="journal article" date="2016" name="Sci. Rep.">
        <title>Genome-wide diversity and gene expression profiling of Babesia microti isolates identify polymorphic genes that mediate host-pathogen interactions.</title>
        <authorList>
            <person name="Silva J.C."/>
            <person name="Cornillot E."/>
            <person name="McCracken C."/>
            <person name="Usmani-Brown S."/>
            <person name="Dwivedi A."/>
            <person name="Ifeonu O.O."/>
            <person name="Crabtree J."/>
            <person name="Gotia H.T."/>
            <person name="Virji A.Z."/>
            <person name="Reynes C."/>
            <person name="Colinge J."/>
            <person name="Kumar V."/>
            <person name="Lawres L."/>
            <person name="Pazzi J.E."/>
            <person name="Pablo J.V."/>
            <person name="Hung C."/>
            <person name="Brancato J."/>
            <person name="Kumari P."/>
            <person name="Orvis J."/>
            <person name="Tretina K."/>
            <person name="Chibucos M."/>
            <person name="Ott S."/>
            <person name="Sadzewicz L."/>
            <person name="Sengamalay N."/>
            <person name="Shetty A.C."/>
            <person name="Su Q."/>
            <person name="Tallon L."/>
            <person name="Fraser C.M."/>
            <person name="Frutos R."/>
            <person name="Molina D.M."/>
            <person name="Krause P.J."/>
            <person name="Ben Mamoun C."/>
        </authorList>
    </citation>
    <scope>NUCLEOTIDE SEQUENCE [LARGE SCALE GENOMIC DNA]</scope>
    <source>
        <strain evidence="1 2">RI</strain>
    </source>
</reference>